<dbReference type="InterPro" id="IPR025698">
    <property type="entry name" value="2TM_dom"/>
</dbReference>
<sequence length="127" mass="13603">MSDEWGSPDPAGRRDTTGSAVEPVPGSAAAVPEVPRVEDAERALAVREIKRRRDFAGTVGGWASVSAITTTVWIAGGADGYFWPIWPMLGIGIGVVAQAAAIWGPMKKEITEDDIAAEMRKRELRGR</sequence>
<evidence type="ECO:0000259" key="3">
    <source>
        <dbReference type="Pfam" id="PF13239"/>
    </source>
</evidence>
<feature type="domain" description="2TM" evidence="3">
    <location>
        <begin position="45"/>
        <end position="119"/>
    </location>
</feature>
<comment type="caution">
    <text evidence="4">The sequence shown here is derived from an EMBL/GenBank/DDBJ whole genome shotgun (WGS) entry which is preliminary data.</text>
</comment>
<dbReference type="Proteomes" id="UP001155240">
    <property type="component" value="Unassembled WGS sequence"/>
</dbReference>
<proteinExistence type="predicted"/>
<keyword evidence="5" id="KW-1185">Reference proteome</keyword>
<evidence type="ECO:0000256" key="1">
    <source>
        <dbReference type="SAM" id="MobiDB-lite"/>
    </source>
</evidence>
<feature type="region of interest" description="Disordered" evidence="1">
    <location>
        <begin position="1"/>
        <end position="33"/>
    </location>
</feature>
<keyword evidence="2" id="KW-1133">Transmembrane helix</keyword>
<name>A0A9X2ITN9_9MICO</name>
<keyword evidence="2" id="KW-0472">Membrane</keyword>
<protein>
    <submittedName>
        <fullName evidence="4">2TM domain-containing protein</fullName>
    </submittedName>
</protein>
<gene>
    <name evidence="4" type="ORF">NB037_16055</name>
</gene>
<keyword evidence="2" id="KW-0812">Transmembrane</keyword>
<dbReference type="AlphaFoldDB" id="A0A9X2ITN9"/>
<evidence type="ECO:0000313" key="4">
    <source>
        <dbReference type="EMBL" id="MCM6763931.1"/>
    </source>
</evidence>
<dbReference type="EMBL" id="JAMRYM010000094">
    <property type="protein sequence ID" value="MCM6763931.1"/>
    <property type="molecule type" value="Genomic_DNA"/>
</dbReference>
<evidence type="ECO:0000256" key="2">
    <source>
        <dbReference type="SAM" id="Phobius"/>
    </source>
</evidence>
<organism evidence="4 5">
    <name type="scientific">Rathayibacter rubneri</name>
    <dbReference type="NCBI Taxonomy" id="2950106"/>
    <lineage>
        <taxon>Bacteria</taxon>
        <taxon>Bacillati</taxon>
        <taxon>Actinomycetota</taxon>
        <taxon>Actinomycetes</taxon>
        <taxon>Micrococcales</taxon>
        <taxon>Microbacteriaceae</taxon>
        <taxon>Rathayibacter</taxon>
    </lineage>
</organism>
<accession>A0A9X2ITN9</accession>
<feature type="transmembrane region" description="Helical" evidence="2">
    <location>
        <begin position="55"/>
        <end position="75"/>
    </location>
</feature>
<evidence type="ECO:0000313" key="5">
    <source>
        <dbReference type="Proteomes" id="UP001155240"/>
    </source>
</evidence>
<dbReference type="RefSeq" id="WP_251947512.1">
    <property type="nucleotide sequence ID" value="NZ_JAMRYM010000094.1"/>
</dbReference>
<dbReference type="Pfam" id="PF13239">
    <property type="entry name" value="2TM"/>
    <property type="match status" value="1"/>
</dbReference>
<feature type="transmembrane region" description="Helical" evidence="2">
    <location>
        <begin position="81"/>
        <end position="103"/>
    </location>
</feature>
<reference evidence="4" key="1">
    <citation type="submission" date="2022-06" db="EMBL/GenBank/DDBJ databases">
        <title>Whole genome shotgun sequencing (WGS) of Rathayibacter sp. ZW T2_19, isolated from stored onions (Allium cepa).</title>
        <authorList>
            <person name="Stoll D.A."/>
            <person name="Huch M."/>
        </authorList>
    </citation>
    <scope>NUCLEOTIDE SEQUENCE</scope>
    <source>
        <strain evidence="4">ZW T2_19</strain>
    </source>
</reference>